<reference evidence="3" key="1">
    <citation type="journal article" date="2021" name="Front. Microbiol.">
        <title>Genomic Analysis of the 1-Aminocyclopropane-1-Carboxylate Deaminase-Producing Pseudomonas thivervalensis SC5 Reveals Its Multifaceted Roles in Soil and in Beneficial Interactions With Plants.</title>
        <authorList>
            <person name="Nascimento F.X."/>
            <person name="Uron P."/>
            <person name="Glick B.R."/>
            <person name="Giachini A."/>
            <person name="Rossi M.J."/>
        </authorList>
    </citation>
    <scope>NUCLEOTIDE SEQUENCE [LARGE SCALE GENOMIC DNA]</scope>
    <source>
        <strain evidence="3">PLM3</strain>
    </source>
</reference>
<feature type="domain" description="PilZ" evidence="1">
    <location>
        <begin position="5"/>
        <end position="99"/>
    </location>
</feature>
<evidence type="ECO:0000313" key="2">
    <source>
        <dbReference type="EMBL" id="AXA62705.1"/>
    </source>
</evidence>
<dbReference type="GeneID" id="301221165"/>
<dbReference type="KEGG" id="pthv:CE140_21810"/>
<gene>
    <name evidence="2" type="ORF">CEQ51_22360</name>
</gene>
<keyword evidence="3" id="KW-1185">Reference proteome</keyword>
<name>A0A176NRF3_9PSED</name>
<dbReference type="AlphaFoldDB" id="A0A176NRF3"/>
<sequence>MYRERRIERHQLPYFLKVFNAVNDRPIGFLGNVSEHGLMLISHLPLMVGADFDLHLKVPADEGPQQNIKLKARCLWCHEDVTPQHFDAGFSLLVASPDYGQLVSALRQYFCFYPLPASA</sequence>
<dbReference type="GO" id="GO:0035438">
    <property type="term" value="F:cyclic-di-GMP binding"/>
    <property type="evidence" value="ECO:0007669"/>
    <property type="project" value="InterPro"/>
</dbReference>
<dbReference type="Proteomes" id="UP000251666">
    <property type="component" value="Chromosome"/>
</dbReference>
<dbReference type="InterPro" id="IPR009875">
    <property type="entry name" value="PilZ_domain"/>
</dbReference>
<organism evidence="2 3">
    <name type="scientific">Pseudomonas thivervalensis</name>
    <dbReference type="NCBI Taxonomy" id="86265"/>
    <lineage>
        <taxon>Bacteria</taxon>
        <taxon>Pseudomonadati</taxon>
        <taxon>Pseudomonadota</taxon>
        <taxon>Gammaproteobacteria</taxon>
        <taxon>Pseudomonadales</taxon>
        <taxon>Pseudomonadaceae</taxon>
        <taxon>Pseudomonas</taxon>
    </lineage>
</organism>
<protein>
    <submittedName>
        <fullName evidence="2">PilZ domain-containing protein</fullName>
    </submittedName>
</protein>
<dbReference type="Pfam" id="PF07238">
    <property type="entry name" value="PilZ"/>
    <property type="match status" value="1"/>
</dbReference>
<dbReference type="EMBL" id="CP022202">
    <property type="protein sequence ID" value="AXA62705.1"/>
    <property type="molecule type" value="Genomic_DNA"/>
</dbReference>
<proteinExistence type="predicted"/>
<evidence type="ECO:0000259" key="1">
    <source>
        <dbReference type="Pfam" id="PF07238"/>
    </source>
</evidence>
<accession>A0A176NRF3</accession>
<dbReference type="OrthoDB" id="5625505at2"/>
<evidence type="ECO:0000313" key="3">
    <source>
        <dbReference type="Proteomes" id="UP000251666"/>
    </source>
</evidence>
<dbReference type="RefSeq" id="WP_053124680.1">
    <property type="nucleotide sequence ID" value="NZ_CP022201.1"/>
</dbReference>